<reference evidence="1 2" key="1">
    <citation type="submission" date="2016-05" db="EMBL/GenBank/DDBJ databases">
        <title>Comparative analysis of secretome profiles of manganese(II)-oxidizing ascomycete fungi.</title>
        <authorList>
            <consortium name="DOE Joint Genome Institute"/>
            <person name="Zeiner C.A."/>
            <person name="Purvine S.O."/>
            <person name="Zink E.M."/>
            <person name="Wu S."/>
            <person name="Pasa-Tolic L."/>
            <person name="Chaput D.L."/>
            <person name="Haridas S."/>
            <person name="Grigoriev I.V."/>
            <person name="Santelli C.M."/>
            <person name="Hansel C.M."/>
        </authorList>
    </citation>
    <scope>NUCLEOTIDE SEQUENCE [LARGE SCALE GENOMIC DNA]</scope>
    <source>
        <strain evidence="1 2">SRC1lrK2f</strain>
    </source>
</reference>
<keyword evidence="2" id="KW-1185">Reference proteome</keyword>
<accession>A0A177E3N1</accession>
<dbReference type="Proteomes" id="UP000077248">
    <property type="component" value="Unassembled WGS sequence"/>
</dbReference>
<dbReference type="EMBL" id="KV441469">
    <property type="protein sequence ID" value="OAG26020.1"/>
    <property type="molecule type" value="Genomic_DNA"/>
</dbReference>
<evidence type="ECO:0000313" key="2">
    <source>
        <dbReference type="Proteomes" id="UP000077248"/>
    </source>
</evidence>
<dbReference type="KEGG" id="aalt:CC77DRAFT_1015355"/>
<gene>
    <name evidence="1" type="ORF">CC77DRAFT_1015355</name>
</gene>
<dbReference type="RefSeq" id="XP_018391441.1">
    <property type="nucleotide sequence ID" value="XM_018524005.1"/>
</dbReference>
<sequence length="102" mass="10864">MASTARHSGSPYASAALWLLEAKGHVGAILLGPNDECVCMCSADVFPQRDMGAYPVVSGSRHLWKCAFRAVVATGRPRIGLQFSLPLAAVAQVSLEPLQRVK</sequence>
<name>A0A177E3N1_ALTAL</name>
<organism evidence="1 2">
    <name type="scientific">Alternaria alternata</name>
    <name type="common">Alternaria rot fungus</name>
    <name type="synonym">Torula alternata</name>
    <dbReference type="NCBI Taxonomy" id="5599"/>
    <lineage>
        <taxon>Eukaryota</taxon>
        <taxon>Fungi</taxon>
        <taxon>Dikarya</taxon>
        <taxon>Ascomycota</taxon>
        <taxon>Pezizomycotina</taxon>
        <taxon>Dothideomycetes</taxon>
        <taxon>Pleosporomycetidae</taxon>
        <taxon>Pleosporales</taxon>
        <taxon>Pleosporineae</taxon>
        <taxon>Pleosporaceae</taxon>
        <taxon>Alternaria</taxon>
        <taxon>Alternaria sect. Alternaria</taxon>
        <taxon>Alternaria alternata complex</taxon>
    </lineage>
</organism>
<evidence type="ECO:0000313" key="1">
    <source>
        <dbReference type="EMBL" id="OAG26020.1"/>
    </source>
</evidence>
<proteinExistence type="predicted"/>
<dbReference type="GeneID" id="29109599"/>
<dbReference type="AlphaFoldDB" id="A0A177E3N1"/>
<dbReference type="VEuPathDB" id="FungiDB:CC77DRAFT_1015355"/>
<protein>
    <submittedName>
        <fullName evidence="1">Uncharacterized protein</fullName>
    </submittedName>
</protein>